<dbReference type="PROSITE" id="PS00178">
    <property type="entry name" value="AA_TRNA_LIGASE_I"/>
    <property type="match status" value="1"/>
</dbReference>
<feature type="domain" description="Aminoacyl-tRNA synthetase class I anticodon-binding" evidence="10">
    <location>
        <begin position="292"/>
        <end position="439"/>
    </location>
</feature>
<feature type="binding site" evidence="8">
    <location>
        <position position="213"/>
    </location>
    <ligand>
        <name>ATP</name>
        <dbReference type="ChEBI" id="CHEBI:30616"/>
    </ligand>
</feature>
<dbReference type="InterPro" id="IPR014729">
    <property type="entry name" value="Rossmann-like_a/b/a_fold"/>
</dbReference>
<evidence type="ECO:0000259" key="9">
    <source>
        <dbReference type="Pfam" id="PF00749"/>
    </source>
</evidence>
<dbReference type="HAMAP" id="MF_00022">
    <property type="entry name" value="Glu_tRNA_synth_type1"/>
    <property type="match status" value="1"/>
</dbReference>
<keyword evidence="7 8" id="KW-0030">Aminoacyl-tRNA synthetase</keyword>
<evidence type="ECO:0000259" key="10">
    <source>
        <dbReference type="Pfam" id="PF19269"/>
    </source>
</evidence>
<dbReference type="InterPro" id="IPR033910">
    <property type="entry name" value="GluRS_core"/>
</dbReference>
<dbReference type="Gene3D" id="1.10.10.350">
    <property type="match status" value="1"/>
</dbReference>
<feature type="domain" description="Glutamyl/glutaminyl-tRNA synthetase class Ib catalytic" evidence="9">
    <location>
        <begin position="112"/>
        <end position="277"/>
    </location>
</feature>
<dbReference type="AlphaFoldDB" id="A0A2M6WZ39"/>
<dbReference type="Pfam" id="PF00749">
    <property type="entry name" value="tRNA-synt_1c"/>
    <property type="match status" value="2"/>
</dbReference>
<keyword evidence="6 8" id="KW-0648">Protein biosynthesis</keyword>
<comment type="caution">
    <text evidence="11">The sequence shown here is derived from an EMBL/GenBank/DDBJ whole genome shotgun (WGS) entry which is preliminary data.</text>
</comment>
<gene>
    <name evidence="8" type="primary">gltX</name>
    <name evidence="11" type="ORF">COT71_02825</name>
</gene>
<keyword evidence="3 8" id="KW-0436">Ligase</keyword>
<feature type="short sequence motif" description="'KMSKS' region" evidence="8">
    <location>
        <begin position="210"/>
        <end position="214"/>
    </location>
</feature>
<comment type="catalytic activity">
    <reaction evidence="8">
        <text>tRNA(Glu) + L-glutamate + ATP = L-glutamyl-tRNA(Glu) + AMP + diphosphate</text>
        <dbReference type="Rhea" id="RHEA:23540"/>
        <dbReference type="Rhea" id="RHEA-COMP:9663"/>
        <dbReference type="Rhea" id="RHEA-COMP:9680"/>
        <dbReference type="ChEBI" id="CHEBI:29985"/>
        <dbReference type="ChEBI" id="CHEBI:30616"/>
        <dbReference type="ChEBI" id="CHEBI:33019"/>
        <dbReference type="ChEBI" id="CHEBI:78442"/>
        <dbReference type="ChEBI" id="CHEBI:78520"/>
        <dbReference type="ChEBI" id="CHEBI:456215"/>
        <dbReference type="EC" id="6.1.1.17"/>
    </reaction>
</comment>
<dbReference type="InterPro" id="IPR020058">
    <property type="entry name" value="Glu/Gln-tRNA-synth_Ib_cat-dom"/>
</dbReference>
<dbReference type="Gene3D" id="3.40.50.620">
    <property type="entry name" value="HUPs"/>
    <property type="match status" value="2"/>
</dbReference>
<keyword evidence="5 8" id="KW-0067">ATP-binding</keyword>
<dbReference type="Proteomes" id="UP000230731">
    <property type="component" value="Unassembled WGS sequence"/>
</dbReference>
<name>A0A2M6WZ39_9BACT</name>
<dbReference type="GO" id="GO:0008270">
    <property type="term" value="F:zinc ion binding"/>
    <property type="evidence" value="ECO:0007669"/>
    <property type="project" value="InterPro"/>
</dbReference>
<dbReference type="InterPro" id="IPR000924">
    <property type="entry name" value="Glu/Gln-tRNA-synth"/>
</dbReference>
<dbReference type="Pfam" id="PF19269">
    <property type="entry name" value="Anticodon_2"/>
    <property type="match status" value="1"/>
</dbReference>
<dbReference type="InterPro" id="IPR004527">
    <property type="entry name" value="Glu-tRNA-ligase_bac/mito"/>
</dbReference>
<evidence type="ECO:0000256" key="4">
    <source>
        <dbReference type="ARBA" id="ARBA00022741"/>
    </source>
</evidence>
<evidence type="ECO:0000256" key="5">
    <source>
        <dbReference type="ARBA" id="ARBA00022840"/>
    </source>
</evidence>
<dbReference type="InterPro" id="IPR008925">
    <property type="entry name" value="aa_tRNA-synth_I_cd-bd_sf"/>
</dbReference>
<evidence type="ECO:0000256" key="3">
    <source>
        <dbReference type="ARBA" id="ARBA00022598"/>
    </source>
</evidence>
<dbReference type="PANTHER" id="PTHR43311">
    <property type="entry name" value="GLUTAMATE--TRNA LIGASE"/>
    <property type="match status" value="1"/>
</dbReference>
<protein>
    <recommendedName>
        <fullName evidence="8">Glutamate--tRNA ligase</fullName>
        <ecNumber evidence="8">6.1.1.17</ecNumber>
    </recommendedName>
    <alternativeName>
        <fullName evidence="8">Glutamyl-tRNA synthetase</fullName>
        <shortName evidence="8">GluRS</shortName>
    </alternativeName>
</protein>
<evidence type="ECO:0000256" key="1">
    <source>
        <dbReference type="ARBA" id="ARBA00007894"/>
    </source>
</evidence>
<keyword evidence="2 8" id="KW-0963">Cytoplasm</keyword>
<dbReference type="SUPFAM" id="SSF52374">
    <property type="entry name" value="Nucleotidylyl transferase"/>
    <property type="match status" value="1"/>
</dbReference>
<evidence type="ECO:0000313" key="11">
    <source>
        <dbReference type="EMBL" id="PIT98049.1"/>
    </source>
</evidence>
<dbReference type="CDD" id="cd00808">
    <property type="entry name" value="GluRS_core"/>
    <property type="match status" value="1"/>
</dbReference>
<evidence type="ECO:0000313" key="12">
    <source>
        <dbReference type="Proteomes" id="UP000230731"/>
    </source>
</evidence>
<dbReference type="SUPFAM" id="SSF48163">
    <property type="entry name" value="An anticodon-binding domain of class I aminoacyl-tRNA synthetases"/>
    <property type="match status" value="1"/>
</dbReference>
<accession>A0A2M6WZ39</accession>
<dbReference type="InterPro" id="IPR045462">
    <property type="entry name" value="aa-tRNA-synth_I_cd-bd"/>
</dbReference>
<dbReference type="PRINTS" id="PR00987">
    <property type="entry name" value="TRNASYNTHGLU"/>
</dbReference>
<keyword evidence="4 8" id="KW-0547">Nucleotide-binding</keyword>
<dbReference type="EMBL" id="PEZP01000034">
    <property type="protein sequence ID" value="PIT98049.1"/>
    <property type="molecule type" value="Genomic_DNA"/>
</dbReference>
<evidence type="ECO:0000256" key="2">
    <source>
        <dbReference type="ARBA" id="ARBA00022490"/>
    </source>
</evidence>
<feature type="short sequence motif" description="'HIGH' region" evidence="8">
    <location>
        <begin position="10"/>
        <end position="20"/>
    </location>
</feature>
<evidence type="ECO:0000256" key="7">
    <source>
        <dbReference type="ARBA" id="ARBA00023146"/>
    </source>
</evidence>
<organism evidence="11 12">
    <name type="scientific">Candidatus Andersenbacteria bacterium CG10_big_fil_rev_8_21_14_0_10_54_11</name>
    <dbReference type="NCBI Taxonomy" id="1974485"/>
    <lineage>
        <taxon>Bacteria</taxon>
        <taxon>Candidatus Anderseniibacteriota</taxon>
    </lineage>
</organism>
<dbReference type="EC" id="6.1.1.17" evidence="8"/>
<dbReference type="PANTHER" id="PTHR43311:SF2">
    <property type="entry name" value="GLUTAMATE--TRNA LIGASE, MITOCHONDRIAL-RELATED"/>
    <property type="match status" value="1"/>
</dbReference>
<comment type="caution">
    <text evidence="8">Lacks conserved residue(s) required for the propagation of feature annotation.</text>
</comment>
<reference evidence="12" key="1">
    <citation type="submission" date="2017-09" db="EMBL/GenBank/DDBJ databases">
        <title>Depth-based differentiation of microbial function through sediment-hosted aquifers and enrichment of novel symbionts in the deep terrestrial subsurface.</title>
        <authorList>
            <person name="Probst A.J."/>
            <person name="Ladd B."/>
            <person name="Jarett J.K."/>
            <person name="Geller-Mcgrath D.E."/>
            <person name="Sieber C.M.K."/>
            <person name="Emerson J.B."/>
            <person name="Anantharaman K."/>
            <person name="Thomas B.C."/>
            <person name="Malmstrom R."/>
            <person name="Stieglmeier M."/>
            <person name="Klingl A."/>
            <person name="Woyke T."/>
            <person name="Ryan C.M."/>
            <person name="Banfield J.F."/>
        </authorList>
    </citation>
    <scope>NUCLEOTIDE SEQUENCE [LARGE SCALE GENOMIC DNA]</scope>
</reference>
<evidence type="ECO:0000256" key="6">
    <source>
        <dbReference type="ARBA" id="ARBA00022917"/>
    </source>
</evidence>
<comment type="subcellular location">
    <subcellularLocation>
        <location evidence="8">Cytoplasm</location>
    </subcellularLocation>
</comment>
<dbReference type="InterPro" id="IPR001412">
    <property type="entry name" value="aa-tRNA-synth_I_CS"/>
</dbReference>
<sequence length="444" mass="49371">MATTRTRIAPSPTGNLHVGTARAALYNELFARQQGGAFIVRIEDTDQERSGAAYEANILEGLRWLGLIWDEGPDVGGGAGPYRQSERQEGYRQAIHQLLESGAAYRVEDGQAIKLRVPDQEVVFTDLIRGEVRTPSSSWGGDFVIARNEKSPVFHLAVVVDDAAQRISHVIRGEDHISNTARHILLQQALGMPSPKYAHLPLLLDEQRRKLSKRAGDVDLLAYRERGFLPAAMLNYLALLGWNSKTDREIFTHEELITAFRLTDVQKGGAIFSEQKLVSINKDYLRRLSPEELLKHAKPFLEAAGIQVTDRSYWAAALATEQERVGTLAELPEAVAFFIRDWQPKFEAPLLVWKKSDAVASAKRLDAVTAYLSDRSAAAFTVQTLEHDLLAWIDDQGLGRGDTLWPMRVALTGREHSPGPFAVAAVLGKDETLRRLRAARQLLA</sequence>
<dbReference type="Gene3D" id="1.10.8.70">
    <property type="entry name" value="Glutamate-tRNA synthetase, class I, anticodon-binding domain 1"/>
    <property type="match status" value="1"/>
</dbReference>
<dbReference type="GO" id="GO:0000049">
    <property type="term" value="F:tRNA binding"/>
    <property type="evidence" value="ECO:0007669"/>
    <property type="project" value="InterPro"/>
</dbReference>
<comment type="function">
    <text evidence="8">Catalyzes the attachment of glutamate to tRNA(Glu) in a two-step reaction: glutamate is first activated by ATP to form Glu-AMP and then transferred to the acceptor end of tRNA(Glu).</text>
</comment>
<dbReference type="InterPro" id="IPR049940">
    <property type="entry name" value="GluQ/Sye"/>
</dbReference>
<proteinExistence type="inferred from homology"/>
<dbReference type="GO" id="GO:0004818">
    <property type="term" value="F:glutamate-tRNA ligase activity"/>
    <property type="evidence" value="ECO:0007669"/>
    <property type="project" value="UniProtKB-UniRule"/>
</dbReference>
<dbReference type="GO" id="GO:0005829">
    <property type="term" value="C:cytosol"/>
    <property type="evidence" value="ECO:0007669"/>
    <property type="project" value="TreeGrafter"/>
</dbReference>
<dbReference type="InterPro" id="IPR020751">
    <property type="entry name" value="aa-tRNA-synth_I_codon-bd_sub2"/>
</dbReference>
<evidence type="ECO:0000256" key="8">
    <source>
        <dbReference type="HAMAP-Rule" id="MF_00022"/>
    </source>
</evidence>
<comment type="similarity">
    <text evidence="1 8">Belongs to the class-I aminoacyl-tRNA synthetase family. Glutamate--tRNA ligase type 1 subfamily.</text>
</comment>
<feature type="domain" description="Glutamyl/glutaminyl-tRNA synthetase class Ib catalytic" evidence="9">
    <location>
        <begin position="5"/>
        <end position="108"/>
    </location>
</feature>
<comment type="subunit">
    <text evidence="8">Monomer.</text>
</comment>
<dbReference type="InterPro" id="IPR020752">
    <property type="entry name" value="Glu-tRNA-synth_I_codon-bd_sub1"/>
</dbReference>
<dbReference type="GO" id="GO:0006424">
    <property type="term" value="P:glutamyl-tRNA aminoacylation"/>
    <property type="evidence" value="ECO:0007669"/>
    <property type="project" value="UniProtKB-UniRule"/>
</dbReference>
<dbReference type="GO" id="GO:0005524">
    <property type="term" value="F:ATP binding"/>
    <property type="evidence" value="ECO:0007669"/>
    <property type="project" value="UniProtKB-UniRule"/>
</dbReference>